<gene>
    <name evidence="1" type="ORF">CTI12_AA037040</name>
</gene>
<proteinExistence type="predicted"/>
<evidence type="ECO:0000313" key="1">
    <source>
        <dbReference type="EMBL" id="PWA96676.1"/>
    </source>
</evidence>
<dbReference type="EMBL" id="PKPP01000166">
    <property type="protein sequence ID" value="PWA96676.1"/>
    <property type="molecule type" value="Genomic_DNA"/>
</dbReference>
<dbReference type="AlphaFoldDB" id="A0A2U1QF88"/>
<accession>A0A2U1QF88</accession>
<dbReference type="Proteomes" id="UP000245207">
    <property type="component" value="Unassembled WGS sequence"/>
</dbReference>
<organism evidence="1 2">
    <name type="scientific">Artemisia annua</name>
    <name type="common">Sweet wormwood</name>
    <dbReference type="NCBI Taxonomy" id="35608"/>
    <lineage>
        <taxon>Eukaryota</taxon>
        <taxon>Viridiplantae</taxon>
        <taxon>Streptophyta</taxon>
        <taxon>Embryophyta</taxon>
        <taxon>Tracheophyta</taxon>
        <taxon>Spermatophyta</taxon>
        <taxon>Magnoliopsida</taxon>
        <taxon>eudicotyledons</taxon>
        <taxon>Gunneridae</taxon>
        <taxon>Pentapetalae</taxon>
        <taxon>asterids</taxon>
        <taxon>campanulids</taxon>
        <taxon>Asterales</taxon>
        <taxon>Asteraceae</taxon>
        <taxon>Asteroideae</taxon>
        <taxon>Anthemideae</taxon>
        <taxon>Artemisiinae</taxon>
        <taxon>Artemisia</taxon>
    </lineage>
</organism>
<sequence>MNLNKHFTNVNINLPSIFTRKVGNGNSFYFWNDHWIGECDLRTSFPRLYSLEVDKNCSIDDRCNPSIGPVTRSWFWRKPIRGGPEAVQFYDLLNLLNDFSPSSELDTWDCLLDNSRIYSVASLRDSRSSVVEKDNRVFNFAMVIL</sequence>
<keyword evidence="1" id="KW-0808">Transferase</keyword>
<dbReference type="PANTHER" id="PTHR36617:SF5">
    <property type="entry name" value="OS05G0421675 PROTEIN"/>
    <property type="match status" value="1"/>
</dbReference>
<reference evidence="1 2" key="1">
    <citation type="journal article" date="2018" name="Mol. Plant">
        <title>The genome of Artemisia annua provides insight into the evolution of Asteraceae family and artemisinin biosynthesis.</title>
        <authorList>
            <person name="Shen Q."/>
            <person name="Zhang L."/>
            <person name="Liao Z."/>
            <person name="Wang S."/>
            <person name="Yan T."/>
            <person name="Shi P."/>
            <person name="Liu M."/>
            <person name="Fu X."/>
            <person name="Pan Q."/>
            <person name="Wang Y."/>
            <person name="Lv Z."/>
            <person name="Lu X."/>
            <person name="Zhang F."/>
            <person name="Jiang W."/>
            <person name="Ma Y."/>
            <person name="Chen M."/>
            <person name="Hao X."/>
            <person name="Li L."/>
            <person name="Tang Y."/>
            <person name="Lv G."/>
            <person name="Zhou Y."/>
            <person name="Sun X."/>
            <person name="Brodelius P.E."/>
            <person name="Rose J.K.C."/>
            <person name="Tang K."/>
        </authorList>
    </citation>
    <scope>NUCLEOTIDE SEQUENCE [LARGE SCALE GENOMIC DNA]</scope>
    <source>
        <strain evidence="2">cv. Huhao1</strain>
        <tissue evidence="1">Leaf</tissue>
    </source>
</reference>
<dbReference type="OrthoDB" id="1736633at2759"/>
<keyword evidence="2" id="KW-1185">Reference proteome</keyword>
<dbReference type="PANTHER" id="PTHR36617">
    <property type="entry name" value="PROTEIN, PUTATIVE-RELATED"/>
    <property type="match status" value="1"/>
</dbReference>
<dbReference type="GO" id="GO:0003964">
    <property type="term" value="F:RNA-directed DNA polymerase activity"/>
    <property type="evidence" value="ECO:0007669"/>
    <property type="project" value="UniProtKB-KW"/>
</dbReference>
<keyword evidence="1" id="KW-0548">Nucleotidyltransferase</keyword>
<protein>
    <submittedName>
        <fullName evidence="1">RNA-directed DNA polymerase, eukaryota, Reverse transcriptase zinc-binding domain protein</fullName>
    </submittedName>
</protein>
<evidence type="ECO:0000313" key="2">
    <source>
        <dbReference type="Proteomes" id="UP000245207"/>
    </source>
</evidence>
<name>A0A2U1QF88_ARTAN</name>
<comment type="caution">
    <text evidence="1">The sequence shown here is derived from an EMBL/GenBank/DDBJ whole genome shotgun (WGS) entry which is preliminary data.</text>
</comment>
<keyword evidence="1" id="KW-0695">RNA-directed DNA polymerase</keyword>